<dbReference type="VEuPathDB" id="VectorBase:ISCP_017653"/>
<dbReference type="PANTHER" id="PTHR12174">
    <property type="entry name" value="SIGNAL PEPTIDE PEPTIDASE"/>
    <property type="match status" value="1"/>
</dbReference>
<feature type="transmembrane region" description="Helical" evidence="8">
    <location>
        <begin position="62"/>
        <end position="84"/>
    </location>
</feature>
<evidence type="ECO:0000256" key="3">
    <source>
        <dbReference type="ARBA" id="ARBA00022692"/>
    </source>
</evidence>
<evidence type="ECO:0000256" key="6">
    <source>
        <dbReference type="ARBA" id="ARBA00023136"/>
    </source>
</evidence>
<dbReference type="HOGENOM" id="CLU_864862_0_0_1"/>
<protein>
    <recommendedName>
        <fullName evidence="12">Signal peptide peptidase</fullName>
    </recommendedName>
</protein>
<evidence type="ECO:0000256" key="1">
    <source>
        <dbReference type="ARBA" id="ARBA00004127"/>
    </source>
</evidence>
<dbReference type="PANTHER" id="PTHR12174:SF103">
    <property type="entry name" value="INTRAMEMBRANE PROTEASE (IMPAS) FAMILY"/>
    <property type="match status" value="1"/>
</dbReference>
<dbReference type="EMBL" id="ABJB011055679">
    <property type="status" value="NOT_ANNOTATED_CDS"/>
    <property type="molecule type" value="Genomic_DNA"/>
</dbReference>
<evidence type="ECO:0000256" key="4">
    <source>
        <dbReference type="ARBA" id="ARBA00022801"/>
    </source>
</evidence>
<dbReference type="InterPro" id="IPR007369">
    <property type="entry name" value="Peptidase_A22B_SPP"/>
</dbReference>
<feature type="transmembrane region" description="Helical" evidence="8">
    <location>
        <begin position="96"/>
        <end position="119"/>
    </location>
</feature>
<feature type="compositionally biased region" description="Basic and acidic residues" evidence="7">
    <location>
        <begin position="214"/>
        <end position="231"/>
    </location>
</feature>
<dbReference type="InterPro" id="IPR006639">
    <property type="entry name" value="Preselin/SPP"/>
</dbReference>
<comment type="subcellular location">
    <subcellularLocation>
        <location evidence="1">Endomembrane system</location>
        <topology evidence="1">Multi-pass membrane protein</topology>
    </subcellularLocation>
</comment>
<reference evidence="9 11" key="1">
    <citation type="submission" date="2008-03" db="EMBL/GenBank/DDBJ databases">
        <title>Annotation of Ixodes scapularis.</title>
        <authorList>
            <consortium name="Ixodes scapularis Genome Project Consortium"/>
            <person name="Caler E."/>
            <person name="Hannick L.I."/>
            <person name="Bidwell S."/>
            <person name="Joardar V."/>
            <person name="Thiagarajan M."/>
            <person name="Amedeo P."/>
            <person name="Galinsky K.J."/>
            <person name="Schobel S."/>
            <person name="Inman J."/>
            <person name="Hostetler J."/>
            <person name="Miller J."/>
            <person name="Hammond M."/>
            <person name="Megy K."/>
            <person name="Lawson D."/>
            <person name="Kodira C."/>
            <person name="Sutton G."/>
            <person name="Meyer J."/>
            <person name="Hill C.A."/>
            <person name="Birren B."/>
            <person name="Nene V."/>
            <person name="Collins F."/>
            <person name="Alarcon-Chaidez F."/>
            <person name="Wikel S."/>
            <person name="Strausberg R."/>
        </authorList>
    </citation>
    <scope>NUCLEOTIDE SEQUENCE [LARGE SCALE GENOMIC DNA]</scope>
    <source>
        <strain evidence="11">Wikel</strain>
        <strain evidence="9">Wikel colony</strain>
    </source>
</reference>
<dbReference type="VEuPathDB" id="VectorBase:ISCW013270"/>
<feature type="transmembrane region" description="Helical" evidence="8">
    <location>
        <begin position="125"/>
        <end position="143"/>
    </location>
</feature>
<accession>B7QDC0</accession>
<sequence>IVCLFLTLLLVYDVFFVFVTPWLQANRESVMVEVAKGGKSTEQLPMILKFPRLNRYKYKQCFPLKFSILGLGDILAPGLLISFCHAFDLLALGKRFYYYVACVAYGVGMVVTFLALHLMHIAQPALLYLVPCTVVAVVVLAWYKGHLYAMWNGVRLESVPVKPAKQPAVSSQTRAPEERPFREPSPEDSETELIPDRPTENTSESNKKSRKGRKESGQSDDKGDNAPKEEVPSPGVDGTSPTDAVVACAGDDVLLEVKPRTTSPETLPIDSLDPDAAVTVRKRISHTSALSWEEQLSHFILGQGGSSSARAETAPAVSPFPA</sequence>
<evidence type="ECO:0000313" key="9">
    <source>
        <dbReference type="EMBL" id="EEC16842.1"/>
    </source>
</evidence>
<dbReference type="OrthoDB" id="6516676at2759"/>
<dbReference type="Pfam" id="PF04258">
    <property type="entry name" value="Peptidase_A22B"/>
    <property type="match status" value="1"/>
</dbReference>
<proteinExistence type="inferred from homology"/>
<evidence type="ECO:0000256" key="8">
    <source>
        <dbReference type="SAM" id="Phobius"/>
    </source>
</evidence>
<evidence type="ECO:0000313" key="10">
    <source>
        <dbReference type="EnsemblMetazoa" id="ISCW013270-PA"/>
    </source>
</evidence>
<keyword evidence="6 8" id="KW-0472">Membrane</keyword>
<dbReference type="GO" id="GO:0016020">
    <property type="term" value="C:membrane"/>
    <property type="evidence" value="ECO:0007669"/>
    <property type="project" value="InterPro"/>
</dbReference>
<reference evidence="10" key="2">
    <citation type="submission" date="2020-05" db="UniProtKB">
        <authorList>
            <consortium name="EnsemblMetazoa"/>
        </authorList>
    </citation>
    <scope>IDENTIFICATION</scope>
    <source>
        <strain evidence="10">wikel</strain>
    </source>
</reference>
<dbReference type="PaxDb" id="6945-B7QDC0"/>
<evidence type="ECO:0000256" key="7">
    <source>
        <dbReference type="SAM" id="MobiDB-lite"/>
    </source>
</evidence>
<gene>
    <name evidence="9" type="ORF">IscW_ISCW013270</name>
</gene>
<name>B7QDC0_IXOSC</name>
<keyword evidence="5 8" id="KW-1133">Transmembrane helix</keyword>
<dbReference type="SMART" id="SM00730">
    <property type="entry name" value="PSN"/>
    <property type="match status" value="1"/>
</dbReference>
<keyword evidence="4" id="KW-0378">Hydrolase</keyword>
<feature type="transmembrane region" description="Helical" evidence="8">
    <location>
        <begin position="5"/>
        <end position="23"/>
    </location>
</feature>
<feature type="non-terminal residue" evidence="9">
    <location>
        <position position="1"/>
    </location>
</feature>
<dbReference type="EnsemblMetazoa" id="ISCW013270-RA">
    <property type="protein sequence ID" value="ISCW013270-PA"/>
    <property type="gene ID" value="ISCW013270"/>
</dbReference>
<dbReference type="InParanoid" id="B7QDC0"/>
<comment type="similarity">
    <text evidence="2">Belongs to the peptidase A22B family.</text>
</comment>
<keyword evidence="11" id="KW-1185">Reference proteome</keyword>
<feature type="region of interest" description="Disordered" evidence="7">
    <location>
        <begin position="163"/>
        <end position="244"/>
    </location>
</feature>
<organism>
    <name type="scientific">Ixodes scapularis</name>
    <name type="common">Black-legged tick</name>
    <name type="synonym">Deer tick</name>
    <dbReference type="NCBI Taxonomy" id="6945"/>
    <lineage>
        <taxon>Eukaryota</taxon>
        <taxon>Metazoa</taxon>
        <taxon>Ecdysozoa</taxon>
        <taxon>Arthropoda</taxon>
        <taxon>Chelicerata</taxon>
        <taxon>Arachnida</taxon>
        <taxon>Acari</taxon>
        <taxon>Parasitiformes</taxon>
        <taxon>Ixodida</taxon>
        <taxon>Ixodoidea</taxon>
        <taxon>Ixodidae</taxon>
        <taxon>Ixodinae</taxon>
        <taxon>Ixodes</taxon>
    </lineage>
</organism>
<evidence type="ECO:0000256" key="5">
    <source>
        <dbReference type="ARBA" id="ARBA00022989"/>
    </source>
</evidence>
<feature type="compositionally biased region" description="Basic and acidic residues" evidence="7">
    <location>
        <begin position="175"/>
        <end position="185"/>
    </location>
</feature>
<dbReference type="GO" id="GO:0012505">
    <property type="term" value="C:endomembrane system"/>
    <property type="evidence" value="ECO:0007669"/>
    <property type="project" value="UniProtKB-SubCell"/>
</dbReference>
<dbReference type="EMBL" id="ABJB010501326">
    <property type="status" value="NOT_ANNOTATED_CDS"/>
    <property type="molecule type" value="Genomic_DNA"/>
</dbReference>
<dbReference type="EMBL" id="DS912532">
    <property type="protein sequence ID" value="EEC16842.1"/>
    <property type="molecule type" value="Genomic_DNA"/>
</dbReference>
<dbReference type="EMBL" id="ABJB010573031">
    <property type="status" value="NOT_ANNOTATED_CDS"/>
    <property type="molecule type" value="Genomic_DNA"/>
</dbReference>
<dbReference type="AlphaFoldDB" id="B7QDC0"/>
<keyword evidence="3 8" id="KW-0812">Transmembrane</keyword>
<dbReference type="VEuPathDB" id="VectorBase:ISCI013270"/>
<dbReference type="GO" id="GO:0042500">
    <property type="term" value="F:aspartic endopeptidase activity, intramembrane cleaving"/>
    <property type="evidence" value="ECO:0007669"/>
    <property type="project" value="InterPro"/>
</dbReference>
<evidence type="ECO:0000313" key="11">
    <source>
        <dbReference type="Proteomes" id="UP000001555"/>
    </source>
</evidence>
<dbReference type="Proteomes" id="UP000001555">
    <property type="component" value="Unassembled WGS sequence"/>
</dbReference>
<dbReference type="EMBL" id="ABJB010944134">
    <property type="status" value="NOT_ANNOTATED_CDS"/>
    <property type="molecule type" value="Genomic_DNA"/>
</dbReference>
<evidence type="ECO:0000256" key="2">
    <source>
        <dbReference type="ARBA" id="ARBA00006859"/>
    </source>
</evidence>
<evidence type="ECO:0008006" key="12">
    <source>
        <dbReference type="Google" id="ProtNLM"/>
    </source>
</evidence>